<dbReference type="SMART" id="SM00184">
    <property type="entry name" value="RING"/>
    <property type="match status" value="1"/>
</dbReference>
<evidence type="ECO:0000256" key="5">
    <source>
        <dbReference type="ARBA" id="ARBA00022833"/>
    </source>
</evidence>
<feature type="compositionally biased region" description="Polar residues" evidence="11">
    <location>
        <begin position="374"/>
        <end position="388"/>
    </location>
</feature>
<evidence type="ECO:0000256" key="2">
    <source>
        <dbReference type="ARBA" id="ARBA00022723"/>
    </source>
</evidence>
<feature type="transmembrane region" description="Helical" evidence="12">
    <location>
        <begin position="204"/>
        <end position="228"/>
    </location>
</feature>
<evidence type="ECO:0000256" key="6">
    <source>
        <dbReference type="ARBA" id="ARBA00022989"/>
    </source>
</evidence>
<dbReference type="InterPro" id="IPR051834">
    <property type="entry name" value="RING_finger_E3_ligase"/>
</dbReference>
<feature type="region of interest" description="Disordered" evidence="11">
    <location>
        <begin position="373"/>
        <end position="393"/>
    </location>
</feature>
<dbReference type="CDD" id="cd16796">
    <property type="entry name" value="RING-H2_RNF13"/>
    <property type="match status" value="1"/>
</dbReference>
<gene>
    <name evidence="15" type="primary">LOC106468055</name>
</gene>
<keyword evidence="1 12" id="KW-0812">Transmembrane</keyword>
<evidence type="ECO:0000256" key="10">
    <source>
        <dbReference type="PROSITE-ProRule" id="PRU00175"/>
    </source>
</evidence>
<evidence type="ECO:0000313" key="14">
    <source>
        <dbReference type="Proteomes" id="UP000694941"/>
    </source>
</evidence>
<dbReference type="InterPro" id="IPR003137">
    <property type="entry name" value="PA_domain"/>
</dbReference>
<evidence type="ECO:0000256" key="3">
    <source>
        <dbReference type="ARBA" id="ARBA00022729"/>
    </source>
</evidence>
<evidence type="ECO:0000256" key="4">
    <source>
        <dbReference type="ARBA" id="ARBA00022771"/>
    </source>
</evidence>
<keyword evidence="8" id="KW-0325">Glycoprotein</keyword>
<dbReference type="RefSeq" id="XP_013783907.1">
    <property type="nucleotide sequence ID" value="XM_013928453.2"/>
</dbReference>
<keyword evidence="3" id="KW-0732">Signal</keyword>
<feature type="region of interest" description="Disordered" evidence="11">
    <location>
        <begin position="407"/>
        <end position="443"/>
    </location>
</feature>
<organism evidence="14 15">
    <name type="scientific">Limulus polyphemus</name>
    <name type="common">Atlantic horseshoe crab</name>
    <dbReference type="NCBI Taxonomy" id="6850"/>
    <lineage>
        <taxon>Eukaryota</taxon>
        <taxon>Metazoa</taxon>
        <taxon>Ecdysozoa</taxon>
        <taxon>Arthropoda</taxon>
        <taxon>Chelicerata</taxon>
        <taxon>Merostomata</taxon>
        <taxon>Xiphosura</taxon>
        <taxon>Limulidae</taxon>
        <taxon>Limulus</taxon>
    </lineage>
</organism>
<keyword evidence="14" id="KW-1185">Reference proteome</keyword>
<dbReference type="InterPro" id="IPR001841">
    <property type="entry name" value="Znf_RING"/>
</dbReference>
<keyword evidence="4 10" id="KW-0863">Zinc-finger</keyword>
<dbReference type="Pfam" id="PF02225">
    <property type="entry name" value="PA"/>
    <property type="match status" value="1"/>
</dbReference>
<keyword evidence="5" id="KW-0862">Zinc</keyword>
<evidence type="ECO:0000256" key="11">
    <source>
        <dbReference type="SAM" id="MobiDB-lite"/>
    </source>
</evidence>
<dbReference type="SUPFAM" id="SSF52025">
    <property type="entry name" value="PA domain"/>
    <property type="match status" value="1"/>
</dbReference>
<evidence type="ECO:0000256" key="12">
    <source>
        <dbReference type="SAM" id="Phobius"/>
    </source>
</evidence>
<feature type="compositionally biased region" description="Basic and acidic residues" evidence="11">
    <location>
        <begin position="414"/>
        <end position="425"/>
    </location>
</feature>
<dbReference type="Pfam" id="PF13639">
    <property type="entry name" value="zf-RING_2"/>
    <property type="match status" value="1"/>
</dbReference>
<dbReference type="Proteomes" id="UP000694941">
    <property type="component" value="Unplaced"/>
</dbReference>
<comment type="subcellular location">
    <subcellularLocation>
        <location evidence="9">Endomembrane system</location>
        <topology evidence="9">Single-pass type I membrane protein</topology>
    </subcellularLocation>
</comment>
<keyword evidence="2" id="KW-0479">Metal-binding</keyword>
<name>A0ABM1BKP0_LIMPO</name>
<dbReference type="InterPro" id="IPR044744">
    <property type="entry name" value="ZNRF4/RNF13/RNF167_PA"/>
</dbReference>
<dbReference type="PANTHER" id="PTHR45931">
    <property type="entry name" value="SI:CH211-59O9.10"/>
    <property type="match status" value="1"/>
</dbReference>
<keyword evidence="7 12" id="KW-0472">Membrane</keyword>
<reference evidence="15" key="1">
    <citation type="submission" date="2025-08" db="UniProtKB">
        <authorList>
            <consortium name="RefSeq"/>
        </authorList>
    </citation>
    <scope>IDENTIFICATION</scope>
    <source>
        <tissue evidence="15">Muscle</tissue>
    </source>
</reference>
<accession>A0ABM1BKP0</accession>
<feature type="domain" description="RING-type" evidence="13">
    <location>
        <begin position="261"/>
        <end position="303"/>
    </location>
</feature>
<evidence type="ECO:0000256" key="8">
    <source>
        <dbReference type="ARBA" id="ARBA00023180"/>
    </source>
</evidence>
<evidence type="ECO:0000256" key="7">
    <source>
        <dbReference type="ARBA" id="ARBA00023136"/>
    </source>
</evidence>
<dbReference type="InterPro" id="IPR046450">
    <property type="entry name" value="PA_dom_sf"/>
</dbReference>
<evidence type="ECO:0000256" key="1">
    <source>
        <dbReference type="ARBA" id="ARBA00022692"/>
    </source>
</evidence>
<dbReference type="GeneID" id="106468055"/>
<dbReference type="Gene3D" id="3.30.40.10">
    <property type="entry name" value="Zinc/RING finger domain, C3HC4 (zinc finger)"/>
    <property type="match status" value="1"/>
</dbReference>
<feature type="region of interest" description="Disordered" evidence="11">
    <location>
        <begin position="312"/>
        <end position="353"/>
    </location>
</feature>
<feature type="compositionally biased region" description="Basic and acidic residues" evidence="11">
    <location>
        <begin position="312"/>
        <end position="324"/>
    </location>
</feature>
<protein>
    <submittedName>
        <fullName evidence="15">E3 ubiquitin-protein ligase RNF13-like isoform X2</fullName>
    </submittedName>
</protein>
<evidence type="ECO:0000259" key="13">
    <source>
        <dbReference type="PROSITE" id="PS50089"/>
    </source>
</evidence>
<proteinExistence type="predicted"/>
<keyword evidence="6 12" id="KW-1133">Transmembrane helix</keyword>
<dbReference type="CDD" id="cd02123">
    <property type="entry name" value="PA_C_RZF_like"/>
    <property type="match status" value="1"/>
</dbReference>
<dbReference type="InterPro" id="IPR013083">
    <property type="entry name" value="Znf_RING/FYVE/PHD"/>
</dbReference>
<dbReference type="PROSITE" id="PS50089">
    <property type="entry name" value="ZF_RING_2"/>
    <property type="match status" value="1"/>
</dbReference>
<feature type="compositionally biased region" description="Polar residues" evidence="11">
    <location>
        <begin position="336"/>
        <end position="345"/>
    </location>
</feature>
<dbReference type="Gene3D" id="3.50.30.30">
    <property type="match status" value="1"/>
</dbReference>
<dbReference type="PANTHER" id="PTHR45931:SF20">
    <property type="entry name" value="RING-TYPE E3 UBIQUITIN TRANSFERASE"/>
    <property type="match status" value="1"/>
</dbReference>
<dbReference type="SUPFAM" id="SSF57850">
    <property type="entry name" value="RING/U-box"/>
    <property type="match status" value="1"/>
</dbReference>
<sequence length="443" mass="49641">MFPHRRMPSHLTVLYIYSIVSLVALFHATLVAAEVVVVSPENRTVQVFIDYELSIAARVPTGGIEGMIVTANPIDACDSIWSPPYSSNSSLKWFVLIERSTCSMRQQVLMAQKAGYDAAVIYNKGINSLQQVNSERRVTVDGSNQDISLVSTLQLSYSTLESQITIPAILIGEHDGDDIKNLYLYNKGYRLLLTRNAYFDWTKYILLLISVLFFALMMSVVFLVIKCIKDRRKNQRNRLSSKHLKQLPVKKFKKGDPYDVCAICLEDYKEGEKLRILPCSHAYHTKCVDPWLTKNRHTCPVCKRKVILEGHQCDSDSDSDHDSSEETTPLLHPIDRQSNTSSVGGTFSEPMPTPLYIQANQAGLTRIAHDEETTQTTAVPPEPQTTQVELHHSTETVGTDLAPTSLYPAAHHSVNGDRPEQDSVENRSPLQGAKAKKQLELVV</sequence>
<evidence type="ECO:0000256" key="9">
    <source>
        <dbReference type="ARBA" id="ARBA00046288"/>
    </source>
</evidence>
<evidence type="ECO:0000313" key="15">
    <source>
        <dbReference type="RefSeq" id="XP_013783907.1"/>
    </source>
</evidence>